<dbReference type="KEGG" id="bcq:BCQ_0699"/>
<evidence type="ECO:0000256" key="5">
    <source>
        <dbReference type="ARBA" id="ARBA00022683"/>
    </source>
</evidence>
<dbReference type="Pfam" id="PF02378">
    <property type="entry name" value="PTS_EIIC"/>
    <property type="match status" value="1"/>
</dbReference>
<evidence type="ECO:0000256" key="1">
    <source>
        <dbReference type="ARBA" id="ARBA00004651"/>
    </source>
</evidence>
<evidence type="ECO:0000256" key="2">
    <source>
        <dbReference type="ARBA" id="ARBA00022448"/>
    </source>
</evidence>
<proteinExistence type="predicted"/>
<dbReference type="PANTHER" id="PTHR30175">
    <property type="entry name" value="PHOSPHOTRANSFERASE SYSTEM TRANSPORT PROTEIN"/>
    <property type="match status" value="1"/>
</dbReference>
<evidence type="ECO:0000256" key="3">
    <source>
        <dbReference type="ARBA" id="ARBA00022475"/>
    </source>
</evidence>
<dbReference type="PROSITE" id="PS51103">
    <property type="entry name" value="PTS_EIIC_TYPE_1"/>
    <property type="match status" value="1"/>
</dbReference>
<accession>B9J4S2</accession>
<feature type="transmembrane region" description="Helical" evidence="9">
    <location>
        <begin position="214"/>
        <end position="234"/>
    </location>
</feature>
<keyword evidence="3" id="KW-1003">Cell membrane</keyword>
<evidence type="ECO:0000313" key="11">
    <source>
        <dbReference type="EMBL" id="ACM11152.1"/>
    </source>
</evidence>
<keyword evidence="7 9" id="KW-1133">Transmembrane helix</keyword>
<evidence type="ECO:0000259" key="10">
    <source>
        <dbReference type="PROSITE" id="PS51103"/>
    </source>
</evidence>
<dbReference type="GO" id="GO:0090589">
    <property type="term" value="F:protein-phosphocysteine-trehalose phosphotransferase system transporter activity"/>
    <property type="evidence" value="ECO:0007669"/>
    <property type="project" value="TreeGrafter"/>
</dbReference>
<reference evidence="11 12" key="1">
    <citation type="journal article" date="2009" name="J. Bacteriol.">
        <title>Complete genome sequence of the extremophilic Bacillus cereus strain Q1 with industrial applications.</title>
        <authorList>
            <person name="Xiong Z."/>
            <person name="Jiang Y."/>
            <person name="Qi D."/>
            <person name="Lu H."/>
            <person name="Yang F."/>
            <person name="Yang J."/>
            <person name="Chen L."/>
            <person name="Sun L."/>
            <person name="Xu X."/>
            <person name="Xue Y."/>
            <person name="Zhu Y."/>
            <person name="Jin Q."/>
        </authorList>
    </citation>
    <scope>NUCLEOTIDE SEQUENCE [LARGE SCALE GENOMIC DNA]</scope>
    <source>
        <strain evidence="11 12">Q1</strain>
    </source>
</reference>
<name>B9J4S2_BACCQ</name>
<keyword evidence="2" id="KW-0813">Transport</keyword>
<evidence type="ECO:0000256" key="9">
    <source>
        <dbReference type="SAM" id="Phobius"/>
    </source>
</evidence>
<feature type="transmembrane region" description="Helical" evidence="9">
    <location>
        <begin position="75"/>
        <end position="98"/>
    </location>
</feature>
<feature type="domain" description="PTS EIIC type-1" evidence="10">
    <location>
        <begin position="1"/>
        <end position="282"/>
    </location>
</feature>
<evidence type="ECO:0000313" key="12">
    <source>
        <dbReference type="Proteomes" id="UP000000441"/>
    </source>
</evidence>
<dbReference type="InterPro" id="IPR003352">
    <property type="entry name" value="PTS_EIIC"/>
</dbReference>
<dbReference type="GO" id="GO:0015771">
    <property type="term" value="P:trehalose transport"/>
    <property type="evidence" value="ECO:0007669"/>
    <property type="project" value="TreeGrafter"/>
</dbReference>
<keyword evidence="6 9" id="KW-0812">Transmembrane</keyword>
<gene>
    <name evidence="11" type="primary">treB</name>
    <name evidence="11" type="ordered locus">BCQ_0699</name>
</gene>
<dbReference type="PANTHER" id="PTHR30175:SF4">
    <property type="entry name" value="PTS SYSTEM TREHALOSE-SPECIFIC EIIBC COMPONENT"/>
    <property type="match status" value="1"/>
</dbReference>
<evidence type="ECO:0000256" key="8">
    <source>
        <dbReference type="ARBA" id="ARBA00023136"/>
    </source>
</evidence>
<dbReference type="InterPro" id="IPR013013">
    <property type="entry name" value="PTS_EIIC_1"/>
</dbReference>
<protein>
    <submittedName>
        <fullName evidence="11">Protein-N(Pi)-phosphohistidine-sugar phosphotransferase (PTS system, trehalose-specific IIBC component)</fullName>
    </submittedName>
</protein>
<evidence type="ECO:0000256" key="7">
    <source>
        <dbReference type="ARBA" id="ARBA00022989"/>
    </source>
</evidence>
<dbReference type="InterPro" id="IPR050558">
    <property type="entry name" value="PTS_Sugar-Specific_Components"/>
</dbReference>
<sequence>MGLMLVHPALLNAWDYGKAATGLDGQKIEYFNILGLFQIEKVGYQGQILPVLVAAFVLSKVEIFLKKHVPNAIQLLVVPITTIVVTGVLALGIIGPVTRHIGDLLTVGLVGVYETVPVVGAVLFGALYAPLVITGMHHMFIAIDLQLIAQHGGTFIWPMIALSNIAQGSAALAMFWISKNQNDKSMASTSAISAYFGITEPAMFGVNLRNKFPFYAAIIGSAVAAIFITLNGVLAPAIGIGGLPAFISIIPKSIPMFIVGMIIAVVIPFTLTWLFAKRVKQK</sequence>
<keyword evidence="11" id="KW-0808">Transferase</keyword>
<evidence type="ECO:0000256" key="4">
    <source>
        <dbReference type="ARBA" id="ARBA00022597"/>
    </source>
</evidence>
<dbReference type="Proteomes" id="UP000000441">
    <property type="component" value="Chromosome"/>
</dbReference>
<dbReference type="GO" id="GO:0009401">
    <property type="term" value="P:phosphoenolpyruvate-dependent sugar phosphotransferase system"/>
    <property type="evidence" value="ECO:0007669"/>
    <property type="project" value="UniProtKB-KW"/>
</dbReference>
<feature type="transmembrane region" description="Helical" evidence="9">
    <location>
        <begin position="118"/>
        <end position="143"/>
    </location>
</feature>
<comment type="subcellular location">
    <subcellularLocation>
        <location evidence="1">Cell membrane</location>
        <topology evidence="1">Multi-pass membrane protein</topology>
    </subcellularLocation>
</comment>
<dbReference type="GO" id="GO:0005886">
    <property type="term" value="C:plasma membrane"/>
    <property type="evidence" value="ECO:0007669"/>
    <property type="project" value="UniProtKB-SubCell"/>
</dbReference>
<evidence type="ECO:0000256" key="6">
    <source>
        <dbReference type="ARBA" id="ARBA00022692"/>
    </source>
</evidence>
<dbReference type="HOGENOM" id="CLU_012312_6_0_9"/>
<organism evidence="11 12">
    <name type="scientific">Bacillus cereus (strain Q1)</name>
    <dbReference type="NCBI Taxonomy" id="361100"/>
    <lineage>
        <taxon>Bacteria</taxon>
        <taxon>Bacillati</taxon>
        <taxon>Bacillota</taxon>
        <taxon>Bacilli</taxon>
        <taxon>Bacillales</taxon>
        <taxon>Bacillaceae</taxon>
        <taxon>Bacillus</taxon>
        <taxon>Bacillus cereus group</taxon>
    </lineage>
</organism>
<feature type="transmembrane region" description="Helical" evidence="9">
    <location>
        <begin position="155"/>
        <end position="177"/>
    </location>
</feature>
<dbReference type="AlphaFoldDB" id="B9J4S2"/>
<dbReference type="GO" id="GO:0008982">
    <property type="term" value="F:protein-N(PI)-phosphohistidine-sugar phosphotransferase activity"/>
    <property type="evidence" value="ECO:0007669"/>
    <property type="project" value="InterPro"/>
</dbReference>
<keyword evidence="5" id="KW-0598">Phosphotransferase system</keyword>
<keyword evidence="4" id="KW-0762">Sugar transport</keyword>
<dbReference type="EMBL" id="CP000227">
    <property type="protein sequence ID" value="ACM11152.1"/>
    <property type="molecule type" value="Genomic_DNA"/>
</dbReference>
<keyword evidence="8 9" id="KW-0472">Membrane</keyword>
<feature type="transmembrane region" description="Helical" evidence="9">
    <location>
        <begin position="254"/>
        <end position="276"/>
    </location>
</feature>